<accession>A0ACB9GUZ1</accession>
<dbReference type="Proteomes" id="UP001056120">
    <property type="component" value="Linkage Group LG13"/>
</dbReference>
<organism evidence="1 2">
    <name type="scientific">Smallanthus sonchifolius</name>
    <dbReference type="NCBI Taxonomy" id="185202"/>
    <lineage>
        <taxon>Eukaryota</taxon>
        <taxon>Viridiplantae</taxon>
        <taxon>Streptophyta</taxon>
        <taxon>Embryophyta</taxon>
        <taxon>Tracheophyta</taxon>
        <taxon>Spermatophyta</taxon>
        <taxon>Magnoliopsida</taxon>
        <taxon>eudicotyledons</taxon>
        <taxon>Gunneridae</taxon>
        <taxon>Pentapetalae</taxon>
        <taxon>asterids</taxon>
        <taxon>campanulids</taxon>
        <taxon>Asterales</taxon>
        <taxon>Asteraceae</taxon>
        <taxon>Asteroideae</taxon>
        <taxon>Heliantheae alliance</taxon>
        <taxon>Millerieae</taxon>
        <taxon>Smallanthus</taxon>
    </lineage>
</organism>
<name>A0ACB9GUZ1_9ASTR</name>
<sequence length="102" mass="11415">MVSEIAIQVVVSCHGKNAADTILKIFFNFHFQKSRITTSPFSLAHQNPLSKYSISSEKFVLCSIDHFRRCRVLAGAKTLTIRTLGFSLLILSPNWIFQTGLG</sequence>
<reference evidence="1 2" key="2">
    <citation type="journal article" date="2022" name="Mol. Ecol. Resour.">
        <title>The genomes of chicory, endive, great burdock and yacon provide insights into Asteraceae paleo-polyploidization history and plant inulin production.</title>
        <authorList>
            <person name="Fan W."/>
            <person name="Wang S."/>
            <person name="Wang H."/>
            <person name="Wang A."/>
            <person name="Jiang F."/>
            <person name="Liu H."/>
            <person name="Zhao H."/>
            <person name="Xu D."/>
            <person name="Zhang Y."/>
        </authorList>
    </citation>
    <scope>NUCLEOTIDE SEQUENCE [LARGE SCALE GENOMIC DNA]</scope>
    <source>
        <strain evidence="2">cv. Yunnan</strain>
        <tissue evidence="1">Leaves</tissue>
    </source>
</reference>
<evidence type="ECO:0000313" key="1">
    <source>
        <dbReference type="EMBL" id="KAI3786988.1"/>
    </source>
</evidence>
<gene>
    <name evidence="1" type="ORF">L1987_41117</name>
</gene>
<reference evidence="2" key="1">
    <citation type="journal article" date="2022" name="Mol. Ecol. Resour.">
        <title>The genomes of chicory, endive, great burdock and yacon provide insights into Asteraceae palaeo-polyploidization history and plant inulin production.</title>
        <authorList>
            <person name="Fan W."/>
            <person name="Wang S."/>
            <person name="Wang H."/>
            <person name="Wang A."/>
            <person name="Jiang F."/>
            <person name="Liu H."/>
            <person name="Zhao H."/>
            <person name="Xu D."/>
            <person name="Zhang Y."/>
        </authorList>
    </citation>
    <scope>NUCLEOTIDE SEQUENCE [LARGE SCALE GENOMIC DNA]</scope>
    <source>
        <strain evidence="2">cv. Yunnan</strain>
    </source>
</reference>
<dbReference type="EMBL" id="CM042030">
    <property type="protein sequence ID" value="KAI3786988.1"/>
    <property type="molecule type" value="Genomic_DNA"/>
</dbReference>
<keyword evidence="2" id="KW-1185">Reference proteome</keyword>
<evidence type="ECO:0000313" key="2">
    <source>
        <dbReference type="Proteomes" id="UP001056120"/>
    </source>
</evidence>
<proteinExistence type="predicted"/>
<protein>
    <submittedName>
        <fullName evidence="1">Uncharacterized protein</fullName>
    </submittedName>
</protein>
<comment type="caution">
    <text evidence="1">The sequence shown here is derived from an EMBL/GenBank/DDBJ whole genome shotgun (WGS) entry which is preliminary data.</text>
</comment>